<evidence type="ECO:0000313" key="3">
    <source>
        <dbReference type="Proteomes" id="UP000233551"/>
    </source>
</evidence>
<protein>
    <submittedName>
        <fullName evidence="2">Uncharacterized protein</fullName>
    </submittedName>
</protein>
<evidence type="ECO:0000256" key="1">
    <source>
        <dbReference type="SAM" id="MobiDB-lite"/>
    </source>
</evidence>
<keyword evidence="3" id="KW-1185">Reference proteome</keyword>
<comment type="caution">
    <text evidence="2">The sequence shown here is derived from an EMBL/GenBank/DDBJ whole genome shotgun (WGS) entry which is preliminary data.</text>
</comment>
<dbReference type="EMBL" id="PGOL01005322">
    <property type="protein sequence ID" value="PKI35462.1"/>
    <property type="molecule type" value="Genomic_DNA"/>
</dbReference>
<organism evidence="2 3">
    <name type="scientific">Punica granatum</name>
    <name type="common">Pomegranate</name>
    <dbReference type="NCBI Taxonomy" id="22663"/>
    <lineage>
        <taxon>Eukaryota</taxon>
        <taxon>Viridiplantae</taxon>
        <taxon>Streptophyta</taxon>
        <taxon>Embryophyta</taxon>
        <taxon>Tracheophyta</taxon>
        <taxon>Spermatophyta</taxon>
        <taxon>Magnoliopsida</taxon>
        <taxon>eudicotyledons</taxon>
        <taxon>Gunneridae</taxon>
        <taxon>Pentapetalae</taxon>
        <taxon>rosids</taxon>
        <taxon>malvids</taxon>
        <taxon>Myrtales</taxon>
        <taxon>Lythraceae</taxon>
        <taxon>Punica</taxon>
    </lineage>
</organism>
<dbReference type="AlphaFoldDB" id="A0A2I0HUT4"/>
<reference evidence="2 3" key="1">
    <citation type="submission" date="2017-11" db="EMBL/GenBank/DDBJ databases">
        <title>De-novo sequencing of pomegranate (Punica granatum L.) genome.</title>
        <authorList>
            <person name="Akparov Z."/>
            <person name="Amiraslanov A."/>
            <person name="Hajiyeva S."/>
            <person name="Abbasov M."/>
            <person name="Kaur K."/>
            <person name="Hamwieh A."/>
            <person name="Solovyev V."/>
            <person name="Salamov A."/>
            <person name="Braich B."/>
            <person name="Kosarev P."/>
            <person name="Mahmoud A."/>
            <person name="Hajiyev E."/>
            <person name="Babayeva S."/>
            <person name="Izzatullayeva V."/>
            <person name="Mammadov A."/>
            <person name="Mammadov A."/>
            <person name="Sharifova S."/>
            <person name="Ojaghi J."/>
            <person name="Eynullazada K."/>
            <person name="Bayramov B."/>
            <person name="Abdulazimova A."/>
            <person name="Shahmuradov I."/>
        </authorList>
    </citation>
    <scope>NUCLEOTIDE SEQUENCE [LARGE SCALE GENOMIC DNA]</scope>
    <source>
        <strain evidence="3">cv. AG2017</strain>
        <tissue evidence="2">Leaf</tissue>
    </source>
</reference>
<name>A0A2I0HUT4_PUNGR</name>
<gene>
    <name evidence="2" type="ORF">CRG98_044148</name>
</gene>
<evidence type="ECO:0000313" key="2">
    <source>
        <dbReference type="EMBL" id="PKI35462.1"/>
    </source>
</evidence>
<accession>A0A2I0HUT4</accession>
<proteinExistence type="predicted"/>
<sequence>MRDEDACIYVYPSCYHQTSEEGQLQIEEGELGRRKTEGSGQPRELSRGQRGGAAPRKSSRGGAQRARGPRGRSASG</sequence>
<feature type="region of interest" description="Disordered" evidence="1">
    <location>
        <begin position="29"/>
        <end position="76"/>
    </location>
</feature>
<dbReference type="Proteomes" id="UP000233551">
    <property type="component" value="Unassembled WGS sequence"/>
</dbReference>
<feature type="compositionally biased region" description="Low complexity" evidence="1">
    <location>
        <begin position="60"/>
        <end position="76"/>
    </location>
</feature>